<name>A0A9X1RBT2_9BRAD</name>
<dbReference type="EMBL" id="JAKLTY010000008">
    <property type="protein sequence ID" value="MCG2627804.1"/>
    <property type="molecule type" value="Genomic_DNA"/>
</dbReference>
<keyword evidence="1" id="KW-0472">Membrane</keyword>
<accession>A0A9X1RBT2</accession>
<proteinExistence type="predicted"/>
<keyword evidence="1" id="KW-1133">Transmembrane helix</keyword>
<reference evidence="2" key="1">
    <citation type="submission" date="2022-01" db="EMBL/GenBank/DDBJ databases">
        <title>Genome sequnece data of strain Bradyrhizobium sp. nov.</title>
        <authorList>
            <person name="Zhang J."/>
        </authorList>
    </citation>
    <scope>NUCLEOTIDE SEQUENCE</scope>
    <source>
        <strain evidence="2">WYCCWR 13023</strain>
    </source>
</reference>
<sequence>MAVTATARKSRLRNALEGFALTAILQSFPTFAAAALLLKLCGNHDLVGDPGIAIFVAFASLVHATIAVTLGPSVPALFKTLYEPAFFDGTLSLSDKIAEWRTHPIASLQLVAIVLLLSVMAVVTASVG</sequence>
<dbReference type="AlphaFoldDB" id="A0A9X1RBT2"/>
<evidence type="ECO:0000313" key="2">
    <source>
        <dbReference type="EMBL" id="MCG2627804.1"/>
    </source>
</evidence>
<evidence type="ECO:0000313" key="3">
    <source>
        <dbReference type="Proteomes" id="UP001139054"/>
    </source>
</evidence>
<feature type="transmembrane region" description="Helical" evidence="1">
    <location>
        <begin position="50"/>
        <end position="70"/>
    </location>
</feature>
<protein>
    <submittedName>
        <fullName evidence="2">Uncharacterized protein</fullName>
    </submittedName>
</protein>
<feature type="transmembrane region" description="Helical" evidence="1">
    <location>
        <begin position="105"/>
        <end position="127"/>
    </location>
</feature>
<gene>
    <name evidence="2" type="ORF">L6654_14310</name>
</gene>
<dbReference type="Proteomes" id="UP001139054">
    <property type="component" value="Unassembled WGS sequence"/>
</dbReference>
<organism evidence="2 3">
    <name type="scientific">Bradyrhizobium zhengyangense</name>
    <dbReference type="NCBI Taxonomy" id="2911009"/>
    <lineage>
        <taxon>Bacteria</taxon>
        <taxon>Pseudomonadati</taxon>
        <taxon>Pseudomonadota</taxon>
        <taxon>Alphaproteobacteria</taxon>
        <taxon>Hyphomicrobiales</taxon>
        <taxon>Nitrobacteraceae</taxon>
        <taxon>Bradyrhizobium</taxon>
    </lineage>
</organism>
<feature type="transmembrane region" description="Helical" evidence="1">
    <location>
        <begin position="18"/>
        <end position="38"/>
    </location>
</feature>
<keyword evidence="1" id="KW-0812">Transmembrane</keyword>
<evidence type="ECO:0000256" key="1">
    <source>
        <dbReference type="SAM" id="Phobius"/>
    </source>
</evidence>
<comment type="caution">
    <text evidence="2">The sequence shown here is derived from an EMBL/GenBank/DDBJ whole genome shotgun (WGS) entry which is preliminary data.</text>
</comment>
<dbReference type="RefSeq" id="WP_237864451.1">
    <property type="nucleotide sequence ID" value="NZ_JAKLTY010000008.1"/>
</dbReference>